<comment type="caution">
    <text evidence="2">The sequence shown here is derived from an EMBL/GenBank/DDBJ whole genome shotgun (WGS) entry which is preliminary data.</text>
</comment>
<evidence type="ECO:0000256" key="1">
    <source>
        <dbReference type="SAM" id="Phobius"/>
    </source>
</evidence>
<dbReference type="RefSeq" id="WP_269745356.1">
    <property type="nucleotide sequence ID" value="NZ_LPUY01000074.1"/>
</dbReference>
<keyword evidence="1" id="KW-0472">Membrane</keyword>
<dbReference type="EMBL" id="LPUY01000074">
    <property type="protein sequence ID" value="KUP92504.1"/>
    <property type="molecule type" value="Genomic_DNA"/>
</dbReference>
<evidence type="ECO:0000313" key="2">
    <source>
        <dbReference type="EMBL" id="KUP92504.1"/>
    </source>
</evidence>
<accession>A0A132BW32</accession>
<name>A0A132BW32_9RHOB</name>
<gene>
    <name evidence="2" type="ORF">TRIHO_24740</name>
</gene>
<proteinExistence type="predicted"/>
<dbReference type="Proteomes" id="UP000068382">
    <property type="component" value="Unassembled WGS sequence"/>
</dbReference>
<sequence>MQTLQRSYMGLGLLMRLNTDRALFFGAISAALLCGAWIASVL</sequence>
<keyword evidence="1" id="KW-1133">Transmembrane helix</keyword>
<evidence type="ECO:0000313" key="3">
    <source>
        <dbReference type="Proteomes" id="UP000068382"/>
    </source>
</evidence>
<dbReference type="AlphaFoldDB" id="A0A132BW32"/>
<feature type="transmembrane region" description="Helical" evidence="1">
    <location>
        <begin position="21"/>
        <end position="39"/>
    </location>
</feature>
<reference evidence="2 3" key="1">
    <citation type="submission" date="2015-12" db="EMBL/GenBank/DDBJ databases">
        <title>Genome sequence of the marine Rhodobacteraceae strain O3.65, Candidatus Tritonibacter horizontis.</title>
        <authorList>
            <person name="Poehlein A."/>
            <person name="Giebel H.A."/>
            <person name="Voget S."/>
            <person name="Brinkhoff T."/>
        </authorList>
    </citation>
    <scope>NUCLEOTIDE SEQUENCE [LARGE SCALE GENOMIC DNA]</scope>
    <source>
        <strain evidence="2 3">O3.65</strain>
    </source>
</reference>
<organism evidence="2 3">
    <name type="scientific">Tritonibacter horizontis</name>
    <dbReference type="NCBI Taxonomy" id="1768241"/>
    <lineage>
        <taxon>Bacteria</taxon>
        <taxon>Pseudomonadati</taxon>
        <taxon>Pseudomonadota</taxon>
        <taxon>Alphaproteobacteria</taxon>
        <taxon>Rhodobacterales</taxon>
        <taxon>Paracoccaceae</taxon>
        <taxon>Tritonibacter</taxon>
    </lineage>
</organism>
<keyword evidence="3" id="KW-1185">Reference proteome</keyword>
<keyword evidence="1" id="KW-0812">Transmembrane</keyword>
<protein>
    <submittedName>
        <fullName evidence="2">Uncharacterized protein</fullName>
    </submittedName>
</protein>